<dbReference type="GO" id="GO:0005739">
    <property type="term" value="C:mitochondrion"/>
    <property type="evidence" value="ECO:0007669"/>
    <property type="project" value="TreeGrafter"/>
</dbReference>
<dbReference type="InterPro" id="IPR002885">
    <property type="entry name" value="PPR_rpt"/>
</dbReference>
<dbReference type="Proteomes" id="UP001152484">
    <property type="component" value="Unassembled WGS sequence"/>
</dbReference>
<evidence type="ECO:0008006" key="5">
    <source>
        <dbReference type="Google" id="ProtNLM"/>
    </source>
</evidence>
<name>A0A9P1DZ62_CUSEU</name>
<evidence type="ECO:0000256" key="2">
    <source>
        <dbReference type="ARBA" id="ARBA00022737"/>
    </source>
</evidence>
<dbReference type="Gene3D" id="1.25.40.10">
    <property type="entry name" value="Tetratricopeptide repeat domain"/>
    <property type="match status" value="3"/>
</dbReference>
<dbReference type="EMBL" id="CAMAPE010000005">
    <property type="protein sequence ID" value="CAH9065333.1"/>
    <property type="molecule type" value="Genomic_DNA"/>
</dbReference>
<keyword evidence="2" id="KW-0677">Repeat</keyword>
<reference evidence="3" key="1">
    <citation type="submission" date="2022-07" db="EMBL/GenBank/DDBJ databases">
        <authorList>
            <person name="Macas J."/>
            <person name="Novak P."/>
            <person name="Neumann P."/>
        </authorList>
    </citation>
    <scope>NUCLEOTIDE SEQUENCE</scope>
</reference>
<dbReference type="InterPro" id="IPR011990">
    <property type="entry name" value="TPR-like_helical_dom_sf"/>
</dbReference>
<comment type="similarity">
    <text evidence="1">Belongs to the PPR family. P subfamily.</text>
</comment>
<accession>A0A9P1DZ62</accession>
<organism evidence="3 4">
    <name type="scientific">Cuscuta europaea</name>
    <name type="common">European dodder</name>
    <dbReference type="NCBI Taxonomy" id="41803"/>
    <lineage>
        <taxon>Eukaryota</taxon>
        <taxon>Viridiplantae</taxon>
        <taxon>Streptophyta</taxon>
        <taxon>Embryophyta</taxon>
        <taxon>Tracheophyta</taxon>
        <taxon>Spermatophyta</taxon>
        <taxon>Magnoliopsida</taxon>
        <taxon>eudicotyledons</taxon>
        <taxon>Gunneridae</taxon>
        <taxon>Pentapetalae</taxon>
        <taxon>asterids</taxon>
        <taxon>lamiids</taxon>
        <taxon>Solanales</taxon>
        <taxon>Convolvulaceae</taxon>
        <taxon>Cuscuteae</taxon>
        <taxon>Cuscuta</taxon>
        <taxon>Cuscuta subgen. Cuscuta</taxon>
    </lineage>
</organism>
<evidence type="ECO:0000313" key="4">
    <source>
        <dbReference type="Proteomes" id="UP001152484"/>
    </source>
</evidence>
<dbReference type="NCBIfam" id="TIGR00756">
    <property type="entry name" value="PPR"/>
    <property type="match status" value="1"/>
</dbReference>
<evidence type="ECO:0000256" key="1">
    <source>
        <dbReference type="ARBA" id="ARBA00007626"/>
    </source>
</evidence>
<dbReference type="OrthoDB" id="1890565at2759"/>
<proteinExistence type="inferred from homology"/>
<gene>
    <name evidence="3" type="ORF">CEURO_LOCUS2203</name>
</gene>
<protein>
    <recommendedName>
        <fullName evidence="5">Pentatricopeptide repeat-containing protein</fullName>
    </recommendedName>
</protein>
<dbReference type="PANTHER" id="PTHR45717">
    <property type="entry name" value="OS12G0527900 PROTEIN"/>
    <property type="match status" value="1"/>
</dbReference>
<comment type="caution">
    <text evidence="3">The sequence shown here is derived from an EMBL/GenBank/DDBJ whole genome shotgun (WGS) entry which is preliminary data.</text>
</comment>
<evidence type="ECO:0000313" key="3">
    <source>
        <dbReference type="EMBL" id="CAH9065333.1"/>
    </source>
</evidence>
<dbReference type="GO" id="GO:0003729">
    <property type="term" value="F:mRNA binding"/>
    <property type="evidence" value="ECO:0007669"/>
    <property type="project" value="UniProtKB-ARBA"/>
</dbReference>
<dbReference type="Pfam" id="PF01535">
    <property type="entry name" value="PPR"/>
    <property type="match status" value="4"/>
</dbReference>
<keyword evidence="4" id="KW-1185">Reference proteome</keyword>
<dbReference type="PANTHER" id="PTHR45717:SF10">
    <property type="entry name" value="OS10G0501000 PROTEIN"/>
    <property type="match status" value="1"/>
</dbReference>
<sequence length="482" mass="55559">MKKLLVPSVSSIWKRVQNGNRDSRVLFFSTEAKSLVSLFPSPSQIGDNLYHRIMGEEKHKHSIAPIIDEWVKEGRPVELQILRHIIKRLRKHRFPKYALQIFEWIDESKSLQLSPGDIAIRLDLIGKTYGLDVAEKYFHNIPMNLRTDKVYGALLNCYVHFKKVDKAEDTLQKMRDEFGYDQCVSFTLLMNLYSKLGKFDKLHLLAQQVEEMGVIVDKYFQYTRLNAYATARDVTGMEGLVKKMEVDRWIVIDSCYYTILANGYIRAGDFKKALEAVKNFEGATARRRDEIDYNFLLSLYASLGRRADVYRIWEEYKGVGKLQTSSGYLAMISALEKLGEHDAMEKIAEEWESHNSMTFDIRIPNFLINSHCRRGSLGKAEAVVEKVVERMGAKVGGGTWGRMGRGYAENKEMDKAVEALWKSVLATRPGGKLNMRLLATCVKYLESKGKFERADDIVKSIKRQGLARERFDEILEEYIRKL</sequence>
<dbReference type="AlphaFoldDB" id="A0A9P1DZ62"/>